<keyword evidence="4 10" id="KW-0479">Metal-binding</keyword>
<feature type="binding site" evidence="10">
    <location>
        <position position="21"/>
    </location>
    <ligand>
        <name>(6S)-5-formyl-5,6,7,8-tetrahydrofolate</name>
        <dbReference type="ChEBI" id="CHEBI:57457"/>
    </ligand>
</feature>
<gene>
    <name evidence="10 16" type="primary">mnmE</name>
    <name evidence="10" type="synonym">trmE</name>
    <name evidence="13" type="ORF">CGB85_07560</name>
    <name evidence="15" type="ORF">DT951_06845</name>
    <name evidence="14" type="ORF">FDR90_07090</name>
    <name evidence="16" type="ORF">FZL57_00885</name>
</gene>
<feature type="binding site" evidence="10">
    <location>
        <position position="243"/>
    </location>
    <ligand>
        <name>K(+)</name>
        <dbReference type="ChEBI" id="CHEBI:29103"/>
    </ligand>
</feature>
<accession>A0A5Y7E617</accession>
<feature type="binding site" evidence="10">
    <location>
        <position position="249"/>
    </location>
    <ligand>
        <name>Mg(2+)</name>
        <dbReference type="ChEBI" id="CHEBI:18420"/>
    </ligand>
</feature>
<feature type="binding site" evidence="10">
    <location>
        <begin position="224"/>
        <end position="229"/>
    </location>
    <ligand>
        <name>GTP</name>
        <dbReference type="ChEBI" id="CHEBI:37565"/>
    </ligand>
</feature>
<feature type="binding site" evidence="10">
    <location>
        <position position="224"/>
    </location>
    <ligand>
        <name>K(+)</name>
        <dbReference type="ChEBI" id="CHEBI:29103"/>
    </ligand>
</feature>
<dbReference type="InterPro" id="IPR027417">
    <property type="entry name" value="P-loop_NTPase"/>
</dbReference>
<dbReference type="SUPFAM" id="SSF103025">
    <property type="entry name" value="Folate-binding domain"/>
    <property type="match status" value="1"/>
</dbReference>
<dbReference type="InterPro" id="IPR025867">
    <property type="entry name" value="MnmE_helical"/>
</dbReference>
<evidence type="ECO:0000313" key="15">
    <source>
        <dbReference type="EMBL" id="EAL7132757.1"/>
    </source>
</evidence>
<dbReference type="CDD" id="cd04164">
    <property type="entry name" value="trmE"/>
    <property type="match status" value="1"/>
</dbReference>
<dbReference type="InterPro" id="IPR018948">
    <property type="entry name" value="GTP-bd_TrmE_N"/>
</dbReference>
<feature type="binding site" evidence="10">
    <location>
        <begin position="243"/>
        <end position="249"/>
    </location>
    <ligand>
        <name>GTP</name>
        <dbReference type="ChEBI" id="CHEBI:37565"/>
    </ligand>
</feature>
<evidence type="ECO:0000313" key="16">
    <source>
        <dbReference type="EMBL" id="ECQ5927876.1"/>
    </source>
</evidence>
<dbReference type="InterPro" id="IPR031168">
    <property type="entry name" value="G_TrmE"/>
</dbReference>
<dbReference type="NCBIfam" id="TIGR00231">
    <property type="entry name" value="small_GTP"/>
    <property type="match status" value="1"/>
</dbReference>
<dbReference type="FunFam" id="3.40.50.300:FF:001376">
    <property type="entry name" value="tRNA modification GTPase MnmE"/>
    <property type="match status" value="1"/>
</dbReference>
<dbReference type="InterPro" id="IPR006073">
    <property type="entry name" value="GTP-bd"/>
</dbReference>
<reference evidence="16" key="2">
    <citation type="submission" date="2019-08" db="EMBL/GenBank/DDBJ databases">
        <authorList>
            <person name="Ashton P.M."/>
            <person name="Dallman T."/>
            <person name="Nair S."/>
            <person name="De Pinna E."/>
            <person name="Peters T."/>
            <person name="Grant K."/>
        </authorList>
    </citation>
    <scope>NUCLEOTIDE SEQUENCE</scope>
    <source>
        <strain evidence="16">279840</strain>
    </source>
</reference>
<comment type="cofactor">
    <cofactor evidence="10">
        <name>K(+)</name>
        <dbReference type="ChEBI" id="CHEBI:29103"/>
    </cofactor>
    <text evidence="10">Binds 1 potassium ion per subunit.</text>
</comment>
<feature type="binding site" evidence="10">
    <location>
        <position position="118"/>
    </location>
    <ligand>
        <name>(6S)-5-formyl-5,6,7,8-tetrahydrofolate</name>
        <dbReference type="ChEBI" id="CHEBI:57457"/>
    </ligand>
</feature>
<dbReference type="InterPro" id="IPR027266">
    <property type="entry name" value="TrmE/GcvT-like"/>
</dbReference>
<dbReference type="GO" id="GO:0003924">
    <property type="term" value="F:GTPase activity"/>
    <property type="evidence" value="ECO:0007669"/>
    <property type="project" value="UniProtKB-UniRule"/>
</dbReference>
<dbReference type="EMBL" id="AACMNR010000017">
    <property type="protein sequence ID" value="EAL2367981.1"/>
    <property type="molecule type" value="Genomic_DNA"/>
</dbReference>
<comment type="subunit">
    <text evidence="10">Homodimer. Heterotetramer of two MnmE and two MnmG subunits.</text>
</comment>
<dbReference type="PANTHER" id="PTHR42714">
    <property type="entry name" value="TRNA MODIFICATION GTPASE GTPBP3"/>
    <property type="match status" value="1"/>
</dbReference>
<comment type="caution">
    <text evidence="10">Lacks conserved residue(s) required for the propagation of feature annotation.</text>
</comment>
<dbReference type="EMBL" id="AACKWL010000020">
    <property type="protein sequence ID" value="EAL0484627.1"/>
    <property type="molecule type" value="Genomic_DNA"/>
</dbReference>
<dbReference type="GO" id="GO:0030488">
    <property type="term" value="P:tRNA methylation"/>
    <property type="evidence" value="ECO:0007669"/>
    <property type="project" value="TreeGrafter"/>
</dbReference>
<feature type="binding site" evidence="10">
    <location>
        <position position="245"/>
    </location>
    <ligand>
        <name>K(+)</name>
        <dbReference type="ChEBI" id="CHEBI:29103"/>
    </ligand>
</feature>
<comment type="subcellular location">
    <subcellularLocation>
        <location evidence="10">Cytoplasm</location>
    </subcellularLocation>
</comment>
<dbReference type="GO" id="GO:0046872">
    <property type="term" value="F:metal ion binding"/>
    <property type="evidence" value="ECO:0007669"/>
    <property type="project" value="UniProtKB-KW"/>
</dbReference>
<evidence type="ECO:0000256" key="1">
    <source>
        <dbReference type="ARBA" id="ARBA00011043"/>
    </source>
</evidence>
<evidence type="ECO:0000256" key="6">
    <source>
        <dbReference type="ARBA" id="ARBA00022801"/>
    </source>
</evidence>
<dbReference type="GO" id="GO:0005525">
    <property type="term" value="F:GTP binding"/>
    <property type="evidence" value="ECO:0007669"/>
    <property type="project" value="UniProtKB-UniRule"/>
</dbReference>
<dbReference type="Pfam" id="PF12631">
    <property type="entry name" value="MnmE_helical"/>
    <property type="match status" value="1"/>
</dbReference>
<dbReference type="SUPFAM" id="SSF52540">
    <property type="entry name" value="P-loop containing nucleoside triphosphate hydrolases"/>
    <property type="match status" value="1"/>
</dbReference>
<dbReference type="PROSITE" id="PS51709">
    <property type="entry name" value="G_TRME"/>
    <property type="match status" value="1"/>
</dbReference>
<dbReference type="RefSeq" id="WP_002882785.1">
    <property type="nucleotide sequence ID" value="NZ_AP028358.1"/>
</dbReference>
<keyword evidence="6 10" id="KW-0378">Hydrolase</keyword>
<keyword evidence="8 10" id="KW-0630">Potassium</keyword>
<feature type="binding site" evidence="10">
    <location>
        <begin position="268"/>
        <end position="271"/>
    </location>
    <ligand>
        <name>GTP</name>
        <dbReference type="ChEBI" id="CHEBI:37565"/>
    </ligand>
</feature>
<dbReference type="GO" id="GO:0005829">
    <property type="term" value="C:cytosol"/>
    <property type="evidence" value="ECO:0007669"/>
    <property type="project" value="TreeGrafter"/>
</dbReference>
<reference evidence="15" key="1">
    <citation type="submission" date="2018-07" db="EMBL/GenBank/DDBJ databases">
        <authorList>
            <consortium name="PulseNet: The National Subtyping Network for Foodborne Disease Surveillance"/>
            <person name="Tarr C.L."/>
            <person name="Trees E."/>
            <person name="Katz L.S."/>
            <person name="Carleton-Romer H.A."/>
            <person name="Stroika S."/>
            <person name="Kucerova Z."/>
            <person name="Roache K.F."/>
            <person name="Sabol A.L."/>
            <person name="Besser J."/>
            <person name="Gerner-Smidt P."/>
        </authorList>
    </citation>
    <scope>NUCLEOTIDE SEQUENCE</scope>
    <source>
        <strain evidence="13">PNUSAC002260</strain>
        <strain evidence="15">PNUSAC005203</strain>
        <strain evidence="14">PNUSAC009286</strain>
    </source>
</reference>
<keyword evidence="3 10" id="KW-0819">tRNA processing</keyword>
<protein>
    <recommendedName>
        <fullName evidence="10">tRNA modification GTPase MnmE</fullName>
        <ecNumber evidence="10">3.6.-.-</ecNumber>
    </recommendedName>
</protein>
<feature type="binding site" evidence="10">
    <location>
        <position position="248"/>
    </location>
    <ligand>
        <name>K(+)</name>
        <dbReference type="ChEBI" id="CHEBI:29103"/>
    </ligand>
</feature>
<evidence type="ECO:0000313" key="13">
    <source>
        <dbReference type="EMBL" id="EAL0484627.1"/>
    </source>
</evidence>
<dbReference type="PANTHER" id="PTHR42714:SF2">
    <property type="entry name" value="TRNA MODIFICATION GTPASE GTPBP3, MITOCHONDRIAL"/>
    <property type="match status" value="1"/>
</dbReference>
<dbReference type="AlphaFoldDB" id="A0A5Y7E617"/>
<evidence type="ECO:0000256" key="11">
    <source>
        <dbReference type="RuleBase" id="RU003313"/>
    </source>
</evidence>
<dbReference type="InterPro" id="IPR004520">
    <property type="entry name" value="GTPase_MnmE"/>
</dbReference>
<evidence type="ECO:0000259" key="12">
    <source>
        <dbReference type="PROSITE" id="PS51709"/>
    </source>
</evidence>
<dbReference type="InterPro" id="IPR005225">
    <property type="entry name" value="Small_GTP-bd"/>
</dbReference>
<keyword evidence="7 10" id="KW-0460">Magnesium</keyword>
<feature type="binding site" evidence="10">
    <location>
        <position position="79"/>
    </location>
    <ligand>
        <name>(6S)-5-formyl-5,6,7,8-tetrahydrofolate</name>
        <dbReference type="ChEBI" id="CHEBI:57457"/>
    </ligand>
</feature>
<feature type="domain" description="TrmE-type G" evidence="12">
    <location>
        <begin position="214"/>
        <end position="367"/>
    </location>
</feature>
<keyword evidence="2 10" id="KW-0963">Cytoplasm</keyword>
<feature type="binding site" evidence="10">
    <location>
        <position position="228"/>
    </location>
    <ligand>
        <name>Mg(2+)</name>
        <dbReference type="ChEBI" id="CHEBI:18420"/>
    </ligand>
</feature>
<evidence type="ECO:0000256" key="7">
    <source>
        <dbReference type="ARBA" id="ARBA00022842"/>
    </source>
</evidence>
<keyword evidence="5 10" id="KW-0547">Nucleotide-binding</keyword>
<dbReference type="CDD" id="cd14858">
    <property type="entry name" value="TrmE_N"/>
    <property type="match status" value="1"/>
</dbReference>
<dbReference type="EMBL" id="AACQOQ010000015">
    <property type="protein sequence ID" value="EAL7132757.1"/>
    <property type="molecule type" value="Genomic_DNA"/>
</dbReference>
<dbReference type="GO" id="GO:0002098">
    <property type="term" value="P:tRNA wobble uridine modification"/>
    <property type="evidence" value="ECO:0007669"/>
    <property type="project" value="TreeGrafter"/>
</dbReference>
<dbReference type="Gene3D" id="3.30.1360.120">
    <property type="entry name" value="Probable tRNA modification gtpase trme, domain 1"/>
    <property type="match status" value="1"/>
</dbReference>
<evidence type="ECO:0000256" key="8">
    <source>
        <dbReference type="ARBA" id="ARBA00022958"/>
    </source>
</evidence>
<dbReference type="HAMAP" id="MF_00379">
    <property type="entry name" value="GTPase_MnmE"/>
    <property type="match status" value="1"/>
</dbReference>
<organism evidence="16">
    <name type="scientific">Campylobacter jejuni</name>
    <dbReference type="NCBI Taxonomy" id="197"/>
    <lineage>
        <taxon>Bacteria</taxon>
        <taxon>Pseudomonadati</taxon>
        <taxon>Campylobacterota</taxon>
        <taxon>Epsilonproteobacteria</taxon>
        <taxon>Campylobacterales</taxon>
        <taxon>Campylobacteraceae</taxon>
        <taxon>Campylobacter</taxon>
    </lineage>
</organism>
<comment type="caution">
    <text evidence="16">The sequence shown here is derived from an EMBL/GenBank/DDBJ whole genome shotgun (WGS) entry which is preliminary data.</text>
</comment>
<evidence type="ECO:0000256" key="4">
    <source>
        <dbReference type="ARBA" id="ARBA00022723"/>
    </source>
</evidence>
<evidence type="ECO:0000256" key="2">
    <source>
        <dbReference type="ARBA" id="ARBA00022490"/>
    </source>
</evidence>
<evidence type="ECO:0000313" key="14">
    <source>
        <dbReference type="EMBL" id="EAL2367981.1"/>
    </source>
</evidence>
<evidence type="ECO:0000256" key="9">
    <source>
        <dbReference type="ARBA" id="ARBA00023134"/>
    </source>
</evidence>
<comment type="function">
    <text evidence="10">Exhibits a very high intrinsic GTPase hydrolysis rate. Involved in the addition of a carboxymethylaminomethyl (cmnm) group at the wobble position (U34) of certain tRNAs, forming tRNA-cmnm(5)s(2)U34.</text>
</comment>
<dbReference type="EMBL" id="AAKBOZ010000001">
    <property type="protein sequence ID" value="ECQ5927876.1"/>
    <property type="molecule type" value="Genomic_DNA"/>
</dbReference>
<comment type="similarity">
    <text evidence="1 10 11">Belongs to the TRAFAC class TrmE-Era-EngA-EngB-Septin-like GTPase superfamily. TrmE GTPase family.</text>
</comment>
<evidence type="ECO:0000256" key="3">
    <source>
        <dbReference type="ARBA" id="ARBA00022694"/>
    </source>
</evidence>
<dbReference type="EC" id="3.6.-.-" evidence="10"/>
<keyword evidence="9 10" id="KW-0342">GTP-binding</keyword>
<dbReference type="Pfam" id="PF10396">
    <property type="entry name" value="TrmE_N"/>
    <property type="match status" value="1"/>
</dbReference>
<feature type="binding site" evidence="10">
    <location>
        <position position="442"/>
    </location>
    <ligand>
        <name>(6S)-5-formyl-5,6,7,8-tetrahydrofolate</name>
        <dbReference type="ChEBI" id="CHEBI:57457"/>
    </ligand>
</feature>
<dbReference type="Gene3D" id="3.40.50.300">
    <property type="entry name" value="P-loop containing nucleotide triphosphate hydrolases"/>
    <property type="match status" value="1"/>
</dbReference>
<name>A0A5Y7E617_CAMJU</name>
<sequence>MSDTIAAIATAHGVGSISIVRLSGERALEFALKLSHKTKLTPRHATFTKLFNQNNEIIDEAIMIYFKAPYSFTGEDIIEFQTHGGFSVSEVLLEELVSLGARLALAGEFSKRACLNGKMTPLKALNIQDLILSKSALAAKIIARNMQGNLGELLEKIRTDLVKTLAFVETSIDYADDDLPSDLLEQISTMCEENSKILKEIYTLSQSKKGLIEGFKIAIVGKPNVGKSSLLNALLSYERAIVSDIAGTTRDTIEESFKLGTHLLRIIDTAGIRESKDAIEQIGVALSKKSLEDADIILAVFDASRVRDKEDGKIFDLLANTDKKIFWILNKSDLENVFKNTQNKNFIKLSAQKDITLLKEELQNYLNSFDSEGIMVSSLDLINACKISSEAIFRAKGLLEESSLELFAFELNLAINELARFTKDFQRDEILDEMFGNFCLGK</sequence>
<dbReference type="InterPro" id="IPR027368">
    <property type="entry name" value="MnmE_dom2"/>
</dbReference>
<dbReference type="Gene3D" id="1.20.120.430">
    <property type="entry name" value="tRNA modification GTPase MnmE domain 2"/>
    <property type="match status" value="1"/>
</dbReference>
<evidence type="ECO:0000256" key="5">
    <source>
        <dbReference type="ARBA" id="ARBA00022741"/>
    </source>
</evidence>
<proteinExistence type="inferred from homology"/>
<dbReference type="NCBIfam" id="TIGR00450">
    <property type="entry name" value="mnmE_trmE_thdF"/>
    <property type="match status" value="1"/>
</dbReference>
<dbReference type="Pfam" id="PF01926">
    <property type="entry name" value="MMR_HSR1"/>
    <property type="match status" value="1"/>
</dbReference>
<evidence type="ECO:0000256" key="10">
    <source>
        <dbReference type="HAMAP-Rule" id="MF_00379"/>
    </source>
</evidence>